<dbReference type="Gene3D" id="3.50.50.60">
    <property type="entry name" value="FAD/NAD(P)-binding domain"/>
    <property type="match status" value="1"/>
</dbReference>
<dbReference type="VEuPathDB" id="FungiDB:EYZ11_000702"/>
<proteinExistence type="predicted"/>
<dbReference type="PANTHER" id="PTHR37417">
    <property type="entry name" value="67 KDA MYOSIN-CROSS-REACTIVE ANTIGEN FAMILY PROTEIN (AFU_ORTHOLOGUE AFUA_5G09970)"/>
    <property type="match status" value="1"/>
</dbReference>
<sequence length="158" mass="17440">MSSRSSLSILSSPPDDIDTWILVWDCEAHSAFSHGIAPWNSVVASVTHDLHGLNHPRSLDRGPFNRHEAITVPVVQFLQSQESDFQFHTTVTDILLYPDSHHVTAIRTHTSQTECTITLRKQDIVVVSLGSVLSGATTGSNFVPPSLDLMEVKNLEEN</sequence>
<dbReference type="PANTHER" id="PTHR37417:SF2">
    <property type="entry name" value="67 KDA MYOSIN-CROSS-REACTIVE ANTIGEN FAMILY PROTEIN (AFU_ORTHOLOGUE AFUA_5G09970)"/>
    <property type="match status" value="1"/>
</dbReference>
<accession>A0A4S3JWC3</accession>
<dbReference type="AlphaFoldDB" id="A0A4S3JWC3"/>
<dbReference type="EMBL" id="SOSA01000011">
    <property type="protein sequence ID" value="THC99772.1"/>
    <property type="molecule type" value="Genomic_DNA"/>
</dbReference>
<reference evidence="1 2" key="1">
    <citation type="submission" date="2019-03" db="EMBL/GenBank/DDBJ databases">
        <title>The genome sequence of a newly discovered highly antifungal drug resistant Aspergillus species, Aspergillus tanneri NIH 1004.</title>
        <authorList>
            <person name="Mounaud S."/>
            <person name="Singh I."/>
            <person name="Joardar V."/>
            <person name="Pakala S."/>
            <person name="Pakala S."/>
            <person name="Venepally P."/>
            <person name="Hoover J."/>
            <person name="Nierman W."/>
            <person name="Chung J."/>
            <person name="Losada L."/>
        </authorList>
    </citation>
    <scope>NUCLEOTIDE SEQUENCE [LARGE SCALE GENOMIC DNA]</scope>
    <source>
        <strain evidence="1 2">NIH1004</strain>
    </source>
</reference>
<name>A0A4S3JWC3_9EURO</name>
<dbReference type="GO" id="GO:0006631">
    <property type="term" value="P:fatty acid metabolic process"/>
    <property type="evidence" value="ECO:0007669"/>
    <property type="project" value="InterPro"/>
</dbReference>
<keyword evidence="2" id="KW-1185">Reference proteome</keyword>
<dbReference type="InterPro" id="IPR036188">
    <property type="entry name" value="FAD/NAD-bd_sf"/>
</dbReference>
<comment type="caution">
    <text evidence="1">The sequence shown here is derived from an EMBL/GenBank/DDBJ whole genome shotgun (WGS) entry which is preliminary data.</text>
</comment>
<organism evidence="1 2">
    <name type="scientific">Aspergillus tanneri</name>
    <dbReference type="NCBI Taxonomy" id="1220188"/>
    <lineage>
        <taxon>Eukaryota</taxon>
        <taxon>Fungi</taxon>
        <taxon>Dikarya</taxon>
        <taxon>Ascomycota</taxon>
        <taxon>Pezizomycotina</taxon>
        <taxon>Eurotiomycetes</taxon>
        <taxon>Eurotiomycetidae</taxon>
        <taxon>Eurotiales</taxon>
        <taxon>Aspergillaceae</taxon>
        <taxon>Aspergillus</taxon>
        <taxon>Aspergillus subgen. Circumdati</taxon>
    </lineage>
</organism>
<evidence type="ECO:0000313" key="2">
    <source>
        <dbReference type="Proteomes" id="UP000308092"/>
    </source>
</evidence>
<dbReference type="InterPro" id="IPR010354">
    <property type="entry name" value="Oleate_hydratase"/>
</dbReference>
<dbReference type="GO" id="GO:0050151">
    <property type="term" value="F:oleate hydratase activity"/>
    <property type="evidence" value="ECO:0007669"/>
    <property type="project" value="InterPro"/>
</dbReference>
<dbReference type="GO" id="GO:0071949">
    <property type="term" value="F:FAD binding"/>
    <property type="evidence" value="ECO:0007669"/>
    <property type="project" value="InterPro"/>
</dbReference>
<evidence type="ECO:0000313" key="1">
    <source>
        <dbReference type="EMBL" id="THC99772.1"/>
    </source>
</evidence>
<dbReference type="Pfam" id="PF06100">
    <property type="entry name" value="MCRA"/>
    <property type="match status" value="1"/>
</dbReference>
<protein>
    <submittedName>
        <fullName evidence="1">Uncharacterized protein</fullName>
    </submittedName>
</protein>
<gene>
    <name evidence="1" type="ORF">EYZ11_000702</name>
</gene>
<dbReference type="Proteomes" id="UP000308092">
    <property type="component" value="Unassembled WGS sequence"/>
</dbReference>